<evidence type="ECO:0000259" key="1">
    <source>
        <dbReference type="Pfam" id="PF13474"/>
    </source>
</evidence>
<organism evidence="2 3">
    <name type="scientific">Nesterenkonia aurantiaca</name>
    <dbReference type="NCBI Taxonomy" id="1436010"/>
    <lineage>
        <taxon>Bacteria</taxon>
        <taxon>Bacillati</taxon>
        <taxon>Actinomycetota</taxon>
        <taxon>Actinomycetes</taxon>
        <taxon>Micrococcales</taxon>
        <taxon>Micrococcaceae</taxon>
        <taxon>Nesterenkonia</taxon>
    </lineage>
</organism>
<dbReference type="Gene3D" id="3.10.450.50">
    <property type="match status" value="1"/>
</dbReference>
<feature type="domain" description="SnoaL-like" evidence="1">
    <location>
        <begin position="9"/>
        <end position="128"/>
    </location>
</feature>
<evidence type="ECO:0000313" key="2">
    <source>
        <dbReference type="EMBL" id="TDS86960.1"/>
    </source>
</evidence>
<dbReference type="SUPFAM" id="SSF54427">
    <property type="entry name" value="NTF2-like"/>
    <property type="match status" value="1"/>
</dbReference>
<dbReference type="EMBL" id="SOAN01000002">
    <property type="protein sequence ID" value="TDS86960.1"/>
    <property type="molecule type" value="Genomic_DNA"/>
</dbReference>
<evidence type="ECO:0000313" key="3">
    <source>
        <dbReference type="Proteomes" id="UP000294506"/>
    </source>
</evidence>
<dbReference type="RefSeq" id="WP_036477629.1">
    <property type="nucleotide sequence ID" value="NZ_SOAN01000002.1"/>
</dbReference>
<accession>A0A4R7G6V9</accession>
<gene>
    <name evidence="2" type="ORF">EV640_102255</name>
</gene>
<dbReference type="InterPro" id="IPR037401">
    <property type="entry name" value="SnoaL-like"/>
</dbReference>
<name>A0A4R7G6V9_9MICC</name>
<dbReference type="InterPro" id="IPR032710">
    <property type="entry name" value="NTF2-like_dom_sf"/>
</dbReference>
<comment type="caution">
    <text evidence="2">The sequence shown here is derived from an EMBL/GenBank/DDBJ whole genome shotgun (WGS) entry which is preliminary data.</text>
</comment>
<dbReference type="Proteomes" id="UP000294506">
    <property type="component" value="Unassembled WGS sequence"/>
</dbReference>
<reference evidence="2 3" key="1">
    <citation type="submission" date="2019-03" db="EMBL/GenBank/DDBJ databases">
        <title>Genomic Encyclopedia of Type Strains, Phase III (KMG-III): the genomes of soil and plant-associated and newly described type strains.</title>
        <authorList>
            <person name="Whitman W."/>
        </authorList>
    </citation>
    <scope>NUCLEOTIDE SEQUENCE [LARGE SCALE GENOMIC DNA]</scope>
    <source>
        <strain evidence="2 3">DSM 27373</strain>
    </source>
</reference>
<proteinExistence type="predicted"/>
<sequence>MTEILPHHISSAAEAIVRAFERNDENDYFSRFSPTCTFIFAPDDTVHADRASWHSAWGKLQESGWRVVSCRTLESGVRILAEGGVFWHVLETTAIVDGEPQTYRERETIVFEKSQEGLLAVHEHLSSVTEEGTAL</sequence>
<dbReference type="Pfam" id="PF13474">
    <property type="entry name" value="SnoaL_3"/>
    <property type="match status" value="1"/>
</dbReference>
<protein>
    <submittedName>
        <fullName evidence="2">SnoaL-like protein</fullName>
    </submittedName>
</protein>
<dbReference type="AlphaFoldDB" id="A0A4R7G6V9"/>
<keyword evidence="3" id="KW-1185">Reference proteome</keyword>